<dbReference type="InterPro" id="IPR051324">
    <property type="entry name" value="Stress/Tellurium_Resist"/>
</dbReference>
<evidence type="ECO:0000313" key="3">
    <source>
        <dbReference type="Proteomes" id="UP001156706"/>
    </source>
</evidence>
<organism evidence="2 3">
    <name type="scientific">Chitinimonas prasina</name>
    <dbReference type="NCBI Taxonomy" id="1434937"/>
    <lineage>
        <taxon>Bacteria</taxon>
        <taxon>Pseudomonadati</taxon>
        <taxon>Pseudomonadota</taxon>
        <taxon>Betaproteobacteria</taxon>
        <taxon>Neisseriales</taxon>
        <taxon>Chitinibacteraceae</taxon>
        <taxon>Chitinimonas</taxon>
    </lineage>
</organism>
<dbReference type="EMBL" id="BSOG01000001">
    <property type="protein sequence ID" value="GLR11849.1"/>
    <property type="molecule type" value="Genomic_DNA"/>
</dbReference>
<evidence type="ECO:0000256" key="1">
    <source>
        <dbReference type="ARBA" id="ARBA00022686"/>
    </source>
</evidence>
<dbReference type="Gene3D" id="2.60.60.30">
    <property type="entry name" value="sav2460 like domains"/>
    <property type="match status" value="1"/>
</dbReference>
<comment type="caution">
    <text evidence="2">The sequence shown here is derived from an EMBL/GenBank/DDBJ whole genome shotgun (WGS) entry which is preliminary data.</text>
</comment>
<evidence type="ECO:0008006" key="4">
    <source>
        <dbReference type="Google" id="ProtNLM"/>
    </source>
</evidence>
<dbReference type="PANTHER" id="PTHR32097:SF18">
    <property type="entry name" value="RING-TYPE DOMAIN-CONTAINING PROTEIN"/>
    <property type="match status" value="1"/>
</dbReference>
<keyword evidence="3" id="KW-1185">Reference proteome</keyword>
<protein>
    <recommendedName>
        <fullName evidence="4">TerD family protein</fullName>
    </recommendedName>
</protein>
<dbReference type="CDD" id="cd06974">
    <property type="entry name" value="TerD_like"/>
    <property type="match status" value="1"/>
</dbReference>
<sequence>MQKEIEIFGYVFAPELIDCLYEQSPAELAALLSKIQPVVARHLGAHRRHQPLYPNFPNQVIQASEAELYLNAVLHYATHWRTARQPDERPPLLHGKQPRVIHLGTSDEFEKLFTQLAGAKTSLSLQDREDLDWFVRRYSDGIHALLPAVLPFKENLAYVGASLYRHAPCEATDRFLQKHLRTATDVLRFAVALCGGDVSLATACRFKRFARHERRFVLACLDGIDQVAEDMLRWAERWKRLGEVLHPGEYAERYPKAYTGFKILRDGLPYATFNSEIERYLAKGQTHAASNHLVSRPGEFARRLDHLLRNETTPDSIIAAFERVVACVSTPVLLQVLCHFQHRHLPMSLRFFLPKGEIAKIFARKDTRPAIATATAACVVALCESALIARFSQLPALGRCYVDPALKRHLVPMAQRAAAKSLRTLVRGSQLSLPPARFMRLFLWWQNGRSRTDIDLSAVLYDGEFRYLSSLAYFNLRQWGAYHSGDIVDAPTGAAEFIDLDLAHLEKAGVRFIVTAINSYTMQPYCDLPECFAGWMAREDLQSGEVFEPRTVEDRIDLASNTAQCIPFIVDLTTRRIIWADIGLTHGIGWNNTINNLSGISLMLRAMVYGIKPDLHTLFSLHARARGTLVVDAANADHVYSEHEGTTPMDIDRIRADYL</sequence>
<reference evidence="3" key="1">
    <citation type="journal article" date="2019" name="Int. J. Syst. Evol. Microbiol.">
        <title>The Global Catalogue of Microorganisms (GCM) 10K type strain sequencing project: providing services to taxonomists for standard genome sequencing and annotation.</title>
        <authorList>
            <consortium name="The Broad Institute Genomics Platform"/>
            <consortium name="The Broad Institute Genome Sequencing Center for Infectious Disease"/>
            <person name="Wu L."/>
            <person name="Ma J."/>
        </authorList>
    </citation>
    <scope>NUCLEOTIDE SEQUENCE [LARGE SCALE GENOMIC DNA]</scope>
    <source>
        <strain evidence="3">NBRC 110044</strain>
    </source>
</reference>
<dbReference type="PANTHER" id="PTHR32097">
    <property type="entry name" value="CAMP-BINDING PROTEIN 1-RELATED"/>
    <property type="match status" value="1"/>
</dbReference>
<name>A0ABQ5YFY9_9NEIS</name>
<evidence type="ECO:0000313" key="2">
    <source>
        <dbReference type="EMBL" id="GLR11849.1"/>
    </source>
</evidence>
<keyword evidence="1" id="KW-0778">Tellurium resistance</keyword>
<accession>A0ABQ5YFY9</accession>
<proteinExistence type="predicted"/>
<gene>
    <name evidence="2" type="ORF">GCM10007907_06390</name>
</gene>
<dbReference type="InterPro" id="IPR003325">
    <property type="entry name" value="TerD"/>
</dbReference>
<dbReference type="Proteomes" id="UP001156706">
    <property type="component" value="Unassembled WGS sequence"/>
</dbReference>